<keyword evidence="2" id="KW-0813">Transport</keyword>
<dbReference type="InterPro" id="IPR000709">
    <property type="entry name" value="Leu_Ile_Val-bd"/>
</dbReference>
<proteinExistence type="inferred from homology"/>
<evidence type="ECO:0000256" key="3">
    <source>
        <dbReference type="ARBA" id="ARBA00022729"/>
    </source>
</evidence>
<dbReference type="InterPro" id="IPR028081">
    <property type="entry name" value="Leu-bd"/>
</dbReference>
<comment type="caution">
    <text evidence="7">The sequence shown here is derived from an EMBL/GenBank/DDBJ whole genome shotgun (WGS) entry which is preliminary data.</text>
</comment>
<keyword evidence="3 5" id="KW-0732">Signal</keyword>
<dbReference type="SUPFAM" id="SSF53822">
    <property type="entry name" value="Periplasmic binding protein-like I"/>
    <property type="match status" value="1"/>
</dbReference>
<dbReference type="GO" id="GO:0006865">
    <property type="term" value="P:amino acid transport"/>
    <property type="evidence" value="ECO:0007669"/>
    <property type="project" value="UniProtKB-KW"/>
</dbReference>
<feature type="chain" id="PRO_5002163296" evidence="5">
    <location>
        <begin position="27"/>
        <end position="390"/>
    </location>
</feature>
<evidence type="ECO:0000256" key="1">
    <source>
        <dbReference type="ARBA" id="ARBA00010062"/>
    </source>
</evidence>
<dbReference type="OrthoDB" id="9058175at2"/>
<comment type="similarity">
    <text evidence="1">Belongs to the leucine-binding protein family.</text>
</comment>
<evidence type="ECO:0000313" key="8">
    <source>
        <dbReference type="Proteomes" id="UP000031572"/>
    </source>
</evidence>
<keyword evidence="8" id="KW-1185">Reference proteome</keyword>
<dbReference type="AlphaFoldDB" id="A0A0C2BVL7"/>
<dbReference type="PRINTS" id="PR00337">
    <property type="entry name" value="LEUILEVALBP"/>
</dbReference>
<reference evidence="7 8" key="1">
    <citation type="submission" date="2014-12" db="EMBL/GenBank/DDBJ databases">
        <title>Denitrispirillum autotrophicum gen. nov., sp. nov., Denitrifying, Facultatively Autotrophic Bacteria Isolated from Rice Paddy Soil.</title>
        <authorList>
            <person name="Ishii S."/>
            <person name="Ashida N."/>
            <person name="Ohno H."/>
            <person name="Otsuka S."/>
            <person name="Yokota A."/>
            <person name="Senoo K."/>
        </authorList>
    </citation>
    <scope>NUCLEOTIDE SEQUENCE [LARGE SCALE GENOMIC DNA]</scope>
    <source>
        <strain evidence="7 8">TSA66</strain>
    </source>
</reference>
<name>A0A0C2BVL7_9BURK</name>
<dbReference type="PANTHER" id="PTHR30483:SF37">
    <property type="entry name" value="ABC TRANSPORTER SUBSTRATE-BINDING PROTEIN"/>
    <property type="match status" value="1"/>
</dbReference>
<dbReference type="InterPro" id="IPR028082">
    <property type="entry name" value="Peripla_BP_I"/>
</dbReference>
<dbReference type="RefSeq" id="WP_040040745.1">
    <property type="nucleotide sequence ID" value="NZ_JWJG01000028.1"/>
</dbReference>
<evidence type="ECO:0000256" key="2">
    <source>
        <dbReference type="ARBA" id="ARBA00022448"/>
    </source>
</evidence>
<dbReference type="Proteomes" id="UP000031572">
    <property type="component" value="Unassembled WGS sequence"/>
</dbReference>
<evidence type="ECO:0000256" key="4">
    <source>
        <dbReference type="ARBA" id="ARBA00022970"/>
    </source>
</evidence>
<protein>
    <submittedName>
        <fullName evidence="7">Branched-chain amino acid ABC transporter substrate-binding protein</fullName>
    </submittedName>
</protein>
<organism evidence="7 8">
    <name type="scientific">Noviherbaspirillum autotrophicum</name>
    <dbReference type="NCBI Taxonomy" id="709839"/>
    <lineage>
        <taxon>Bacteria</taxon>
        <taxon>Pseudomonadati</taxon>
        <taxon>Pseudomonadota</taxon>
        <taxon>Betaproteobacteria</taxon>
        <taxon>Burkholderiales</taxon>
        <taxon>Oxalobacteraceae</taxon>
        <taxon>Noviherbaspirillum</taxon>
    </lineage>
</organism>
<dbReference type="InterPro" id="IPR051010">
    <property type="entry name" value="BCAA_transport"/>
</dbReference>
<dbReference type="Gene3D" id="3.40.50.2300">
    <property type="match status" value="2"/>
</dbReference>
<evidence type="ECO:0000313" key="7">
    <source>
        <dbReference type="EMBL" id="KIF82071.1"/>
    </source>
</evidence>
<feature type="domain" description="Leucine-binding protein" evidence="6">
    <location>
        <begin position="29"/>
        <end position="362"/>
    </location>
</feature>
<evidence type="ECO:0000256" key="5">
    <source>
        <dbReference type="SAM" id="SignalP"/>
    </source>
</evidence>
<gene>
    <name evidence="7" type="ORF">TSA66_16720</name>
</gene>
<sequence length="390" mass="42039">MTFQLTTVAKLGALLGAALIGASATAEEFKVGAHMPLTGTLARSGQGFNEGIQAAVDIFNRTNGKHKIKMITIDDESAPAKAVAAVEKLGSEGVTSVIGGYGSNIIGPASDTSNRLGLTYITAGGVNDELTKRGYKTFFRINNTRGYETAVTTMLQEVKAQSVSIVYSTKEATSDLAKDIQKTLAAKNVKVTMHAFDPAITDFKPIINKIKLQDKPDVLFMSGYENDYVGIIRAAKVLKPQIKSIVGVWSLATSKMASDFPDLMPNVIGTAMLPFPVEYKTPEGKQFAETYKKMFNKDVDYLAQFGYVKASLLFEAIARAADNGTLKKGGLSDELRKTNRDTLIGKVTFDANGDNPNFQHRMGQHQNGKIAIVSPAAQATAPIKYPALPW</sequence>
<dbReference type="PANTHER" id="PTHR30483">
    <property type="entry name" value="LEUCINE-SPECIFIC-BINDING PROTEIN"/>
    <property type="match status" value="1"/>
</dbReference>
<dbReference type="Pfam" id="PF13458">
    <property type="entry name" value="Peripla_BP_6"/>
    <property type="match status" value="1"/>
</dbReference>
<keyword evidence="4" id="KW-0029">Amino-acid transport</keyword>
<dbReference type="EMBL" id="JWJG01000028">
    <property type="protein sequence ID" value="KIF82071.1"/>
    <property type="molecule type" value="Genomic_DNA"/>
</dbReference>
<accession>A0A0C2BVL7</accession>
<dbReference type="STRING" id="709839.TSA66_16720"/>
<evidence type="ECO:0000259" key="6">
    <source>
        <dbReference type="Pfam" id="PF13458"/>
    </source>
</evidence>
<feature type="signal peptide" evidence="5">
    <location>
        <begin position="1"/>
        <end position="26"/>
    </location>
</feature>